<dbReference type="Gene3D" id="3.30.450.20">
    <property type="entry name" value="PAS domain"/>
    <property type="match status" value="3"/>
</dbReference>
<dbReference type="InterPro" id="IPR013656">
    <property type="entry name" value="PAS_4"/>
</dbReference>
<dbReference type="PANTHER" id="PTHR44757:SF4">
    <property type="entry name" value="DIGUANYLATE CYCLASE DGCE-RELATED"/>
    <property type="match status" value="1"/>
</dbReference>
<evidence type="ECO:0000313" key="4">
    <source>
        <dbReference type="EMBL" id="SDP11025.1"/>
    </source>
</evidence>
<name>A0A1H0Q1Y3_9ACTN</name>
<dbReference type="FunFam" id="3.30.450.20:FF:000099">
    <property type="entry name" value="Sensory box sensor histidine kinase"/>
    <property type="match status" value="1"/>
</dbReference>
<evidence type="ECO:0000259" key="2">
    <source>
        <dbReference type="PROSITE" id="PS50113"/>
    </source>
</evidence>
<organism evidence="4 5">
    <name type="scientific">Nakamurella panacisegetis</name>
    <dbReference type="NCBI Taxonomy" id="1090615"/>
    <lineage>
        <taxon>Bacteria</taxon>
        <taxon>Bacillati</taxon>
        <taxon>Actinomycetota</taxon>
        <taxon>Actinomycetes</taxon>
        <taxon>Nakamurellales</taxon>
        <taxon>Nakamurellaceae</taxon>
        <taxon>Nakamurella</taxon>
    </lineage>
</organism>
<protein>
    <submittedName>
        <fullName evidence="4">PAS domain S-box-containing protein</fullName>
    </submittedName>
</protein>
<dbReference type="SMART" id="SM00052">
    <property type="entry name" value="EAL"/>
    <property type="match status" value="1"/>
</dbReference>
<feature type="domain" description="PAS" evidence="1">
    <location>
        <begin position="277"/>
        <end position="322"/>
    </location>
</feature>
<dbReference type="InterPro" id="IPR035965">
    <property type="entry name" value="PAS-like_dom_sf"/>
</dbReference>
<dbReference type="InterPro" id="IPR013655">
    <property type="entry name" value="PAS_fold_3"/>
</dbReference>
<dbReference type="InterPro" id="IPR000700">
    <property type="entry name" value="PAS-assoc_C"/>
</dbReference>
<evidence type="ECO:0000313" key="5">
    <source>
        <dbReference type="Proteomes" id="UP000198741"/>
    </source>
</evidence>
<feature type="domain" description="PAC" evidence="2">
    <location>
        <begin position="98"/>
        <end position="150"/>
    </location>
</feature>
<dbReference type="InterPro" id="IPR052155">
    <property type="entry name" value="Biofilm_reg_signaling"/>
</dbReference>
<dbReference type="InterPro" id="IPR001610">
    <property type="entry name" value="PAC"/>
</dbReference>
<reference evidence="4 5" key="1">
    <citation type="submission" date="2016-10" db="EMBL/GenBank/DDBJ databases">
        <authorList>
            <person name="de Groot N.N."/>
        </authorList>
    </citation>
    <scope>NUCLEOTIDE SEQUENCE [LARGE SCALE GENOMIC DNA]</scope>
    <source>
        <strain evidence="5">P4-7,KCTC 19426,CECT 7604</strain>
    </source>
</reference>
<dbReference type="SUPFAM" id="SSF141868">
    <property type="entry name" value="EAL domain-like"/>
    <property type="match status" value="1"/>
</dbReference>
<dbReference type="CDD" id="cd00130">
    <property type="entry name" value="PAS"/>
    <property type="match status" value="3"/>
</dbReference>
<dbReference type="CDD" id="cd01948">
    <property type="entry name" value="EAL"/>
    <property type="match status" value="1"/>
</dbReference>
<dbReference type="Pfam" id="PF08447">
    <property type="entry name" value="PAS_3"/>
    <property type="match status" value="1"/>
</dbReference>
<dbReference type="PROSITE" id="PS50883">
    <property type="entry name" value="EAL"/>
    <property type="match status" value="1"/>
</dbReference>
<feature type="domain" description="EAL" evidence="3">
    <location>
        <begin position="411"/>
        <end position="650"/>
    </location>
</feature>
<dbReference type="Proteomes" id="UP000198741">
    <property type="component" value="Chromosome I"/>
</dbReference>
<dbReference type="Pfam" id="PF08448">
    <property type="entry name" value="PAS_4"/>
    <property type="match status" value="1"/>
</dbReference>
<dbReference type="SUPFAM" id="SSF55785">
    <property type="entry name" value="PYP-like sensor domain (PAS domain)"/>
    <property type="match status" value="3"/>
</dbReference>
<dbReference type="SMART" id="SM00086">
    <property type="entry name" value="PAC"/>
    <property type="match status" value="2"/>
</dbReference>
<dbReference type="Pfam" id="PF00563">
    <property type="entry name" value="EAL"/>
    <property type="match status" value="1"/>
</dbReference>
<proteinExistence type="predicted"/>
<dbReference type="PANTHER" id="PTHR44757">
    <property type="entry name" value="DIGUANYLATE CYCLASE DGCP"/>
    <property type="match status" value="1"/>
</dbReference>
<dbReference type="EMBL" id="LT629710">
    <property type="protein sequence ID" value="SDP11025.1"/>
    <property type="molecule type" value="Genomic_DNA"/>
</dbReference>
<dbReference type="InterPro" id="IPR035919">
    <property type="entry name" value="EAL_sf"/>
</dbReference>
<dbReference type="Pfam" id="PF00989">
    <property type="entry name" value="PAS"/>
    <property type="match status" value="1"/>
</dbReference>
<dbReference type="InterPro" id="IPR013767">
    <property type="entry name" value="PAS_fold"/>
</dbReference>
<dbReference type="OrthoDB" id="9764154at2"/>
<dbReference type="NCBIfam" id="TIGR00229">
    <property type="entry name" value="sensory_box"/>
    <property type="match status" value="3"/>
</dbReference>
<gene>
    <name evidence="4" type="ORF">SAMN04515671_2957</name>
</gene>
<dbReference type="SMART" id="SM00091">
    <property type="entry name" value="PAS"/>
    <property type="match status" value="3"/>
</dbReference>
<dbReference type="GO" id="GO:0006355">
    <property type="term" value="P:regulation of DNA-templated transcription"/>
    <property type="evidence" value="ECO:0007669"/>
    <property type="project" value="InterPro"/>
</dbReference>
<dbReference type="STRING" id="1090615.SAMN04515671_2957"/>
<dbReference type="InterPro" id="IPR000014">
    <property type="entry name" value="PAS"/>
</dbReference>
<accession>A0A1H0Q1Y3</accession>
<dbReference type="PROSITE" id="PS50113">
    <property type="entry name" value="PAC"/>
    <property type="match status" value="2"/>
</dbReference>
<keyword evidence="5" id="KW-1185">Reference proteome</keyword>
<dbReference type="RefSeq" id="WP_090477031.1">
    <property type="nucleotide sequence ID" value="NZ_LT629710.1"/>
</dbReference>
<sequence length="650" mass="72275">MTTSFRSATVESNDAMVRFDGAVLDLQYAEMIAESIPHIVWTASPDGATTYFNRQGTAYTGHPREVTYRWNWVALVHSEDAERAAQAWHHATTTGTDYSLEYRIRRFDGAFRWHACRAVPLRDADGEIRLWIGTATDIEEQKQLELTLRHAEQNATQVVTLLQSIDAATPIGFKMVDRDLRVTRINQTLAGIDGRSIQDCLGLTVSELVPDLWPQLEDVYRRALGGETVSNVDVSRRSATEPRRMQHWLASYYPVRVDGETIGVGNVVVDISERKEAEEFRAVVMDNMAEGLFAVDVDGLLTYLNPAATSMLGWTEDELRGKPIHAAVHFQRADGTKVPAEDCCLLQVRTQGRSIRILDDAFTRKDGSIFPVAYSSAPLRSGSLLQGVVVVFRDITEEKNERSAAKRELEALMWLGRIRDAIDENRLVLYSQPIVPLAGGRPSEELLLRMIGRDNEVILPGSFLPVAEKYGLIGEIDRWVVTQAVRLAATEHRVIEANLSASSIGASDLLPFIEQQIREAHADPANLIFEITETALMHDIVVGEAFARGLAELGCGLALDDFGTGFGSFTYLKRLPITHLKIDIDFVRDLVTHPNNLHVVKAIISLARAFGLKTIAEGVEDEQTLKLLKDEGVDFAQGFHLGRPAPLRDV</sequence>
<dbReference type="InterPro" id="IPR001633">
    <property type="entry name" value="EAL_dom"/>
</dbReference>
<evidence type="ECO:0000259" key="3">
    <source>
        <dbReference type="PROSITE" id="PS50883"/>
    </source>
</evidence>
<dbReference type="Gene3D" id="3.20.20.450">
    <property type="entry name" value="EAL domain"/>
    <property type="match status" value="1"/>
</dbReference>
<evidence type="ECO:0000259" key="1">
    <source>
        <dbReference type="PROSITE" id="PS50112"/>
    </source>
</evidence>
<dbReference type="PROSITE" id="PS50112">
    <property type="entry name" value="PAS"/>
    <property type="match status" value="1"/>
</dbReference>
<dbReference type="AlphaFoldDB" id="A0A1H0Q1Y3"/>
<feature type="domain" description="PAC" evidence="2">
    <location>
        <begin position="356"/>
        <end position="407"/>
    </location>
</feature>